<dbReference type="PATRIC" id="fig|1217649.3.peg.3209"/>
<name>N9F546_9GAMM</name>
<accession>N9F546</accession>
<evidence type="ECO:0000313" key="1">
    <source>
        <dbReference type="EMBL" id="ENW02435.1"/>
    </source>
</evidence>
<comment type="caution">
    <text evidence="1">The sequence shown here is derived from an EMBL/GenBank/DDBJ whole genome shotgun (WGS) entry which is preliminary data.</text>
</comment>
<proteinExistence type="predicted"/>
<reference evidence="1 2" key="1">
    <citation type="submission" date="2013-02" db="EMBL/GenBank/DDBJ databases">
        <title>The Genome Sequence of Acinetobacter beijerinckii ANC 3835.</title>
        <authorList>
            <consortium name="The Broad Institute Genome Sequencing Platform"/>
            <consortium name="The Broad Institute Genome Sequencing Center for Infectious Disease"/>
            <person name="Cerqueira G."/>
            <person name="Feldgarden M."/>
            <person name="Courvalin P."/>
            <person name="Perichon B."/>
            <person name="Grillot-Courvalin C."/>
            <person name="Clermont D."/>
            <person name="Rocha E."/>
            <person name="Yoon E.-J."/>
            <person name="Nemec A."/>
            <person name="Walker B."/>
            <person name="Young S.K."/>
            <person name="Zeng Q."/>
            <person name="Gargeya S."/>
            <person name="Fitzgerald M."/>
            <person name="Haas B."/>
            <person name="Abouelleil A."/>
            <person name="Alvarado L."/>
            <person name="Arachchi H.M."/>
            <person name="Berlin A.M."/>
            <person name="Chapman S.B."/>
            <person name="Dewar J."/>
            <person name="Goldberg J."/>
            <person name="Griggs A."/>
            <person name="Gujja S."/>
            <person name="Hansen M."/>
            <person name="Howarth C."/>
            <person name="Imamovic A."/>
            <person name="Larimer J."/>
            <person name="McCowan C."/>
            <person name="Murphy C."/>
            <person name="Neiman D."/>
            <person name="Pearson M."/>
            <person name="Priest M."/>
            <person name="Roberts A."/>
            <person name="Saif S."/>
            <person name="Shea T."/>
            <person name="Sisk P."/>
            <person name="Sykes S."/>
            <person name="Wortman J."/>
            <person name="Nusbaum C."/>
            <person name="Birren B."/>
        </authorList>
    </citation>
    <scope>NUCLEOTIDE SEQUENCE [LARGE SCALE GENOMIC DNA]</scope>
    <source>
        <strain evidence="1 2">ANC 3835</strain>
    </source>
</reference>
<organism evidence="1 2">
    <name type="scientific">Acinetobacter beijerinckii ANC 3835</name>
    <dbReference type="NCBI Taxonomy" id="1217649"/>
    <lineage>
        <taxon>Bacteria</taxon>
        <taxon>Pseudomonadati</taxon>
        <taxon>Pseudomonadota</taxon>
        <taxon>Gammaproteobacteria</taxon>
        <taxon>Moraxellales</taxon>
        <taxon>Moraxellaceae</taxon>
        <taxon>Acinetobacter</taxon>
    </lineage>
</organism>
<gene>
    <name evidence="1" type="ORF">F934_03296</name>
</gene>
<protein>
    <recommendedName>
        <fullName evidence="3">Sporadically distributed protein, TIGR04141 family</fullName>
    </recommendedName>
</protein>
<evidence type="ECO:0000313" key="2">
    <source>
        <dbReference type="Proteomes" id="UP000018417"/>
    </source>
</evidence>
<dbReference type="EMBL" id="APQK01000019">
    <property type="protein sequence ID" value="ENW02435.1"/>
    <property type="molecule type" value="Genomic_DNA"/>
</dbReference>
<dbReference type="HOGENOM" id="CLU_544840_0_0_6"/>
<dbReference type="Pfam" id="PF19614">
    <property type="entry name" value="DUF6119"/>
    <property type="match status" value="1"/>
</dbReference>
<dbReference type="AlphaFoldDB" id="N9F546"/>
<dbReference type="Proteomes" id="UP000018417">
    <property type="component" value="Unassembled WGS sequence"/>
</dbReference>
<dbReference type="InterPro" id="IPR026487">
    <property type="entry name" value="CHP04141"/>
</dbReference>
<evidence type="ECO:0008006" key="3">
    <source>
        <dbReference type="Google" id="ProtNLM"/>
    </source>
</evidence>
<dbReference type="RefSeq" id="WP_005056692.1">
    <property type="nucleotide sequence ID" value="NZ_KB849762.1"/>
</dbReference>
<sequence>MGNTYNIYRIKNDKYVDLLNKIESVGLVKQKTQNYDNYEMTFFFSEEIKGNEIWWFETYKDFLNSPDELPKNIFYFGLLICKNEDNPKEIYAVSLGKSHFYLSKFIELDFGISLAIRMANEQSILLKKSRYFTGTKRHEVSSYENFNKDSYDSGESVEHLKLKASNIEVWGDKNIVFADSIQLDISKEPCELSKILNDISDSMSGDEIIRLPKLELISDEILINDLNSKILTAIINNQANVGVEEISISGINIIFRFNEYNYELVFKQGRKEVEKLDIGNSLDIVKISNFLKENQINNLDDVKVRFKREESSRLTKDLKELLDFYTEYEGYNYFLKNGKWFKFNQTFMDYLKKSLIGIEIVPSDVLIEKEYLDWKSQKEKDIANDTGTDKLKYREYYFNKKMSEVHGYELLDRQLEIIRSLDPDGKKYKIEVADLLKDNEIISVKIPSTTQDLIYNIEQSKSSLELIKQNIISLNCELKAVALWIVYEKTISSIIGINSIQFLLALDSWKKRVEFFGLKPRIYISRYIK</sequence>
<dbReference type="OrthoDB" id="2973047at2"/>
<dbReference type="NCBIfam" id="TIGR04141">
    <property type="entry name" value="TIGR04141 family sporadically distributed protein"/>
    <property type="match status" value="1"/>
</dbReference>